<evidence type="ECO:0000313" key="5">
    <source>
        <dbReference type="WBParaSite" id="ASIM_0001401401-mRNA-1"/>
    </source>
</evidence>
<proteinExistence type="predicted"/>
<sequence>MMYPCQNVCFLLFLTTTLQLCIVRFGSTAPIAQSGFATRDDCISEYPNEQQPYRPEGSYYPQNYPQSYSRNQWGGGGSYSGNRWNGGNQWNWGGGWNNPYLPPSQSSYQPYQPATSTSKPASVFDTPFFQQGSSWSKWSNGKNVTNWWDYGNLGQAGNQVNSGLSRLNDVVSNVETMVHCIEVNNTTPECKKRQEEEARRHRRPPVGPPPPGARPASPSAPPANHPDASGSSPNSPPGDPQGKHPPGNAVIDSVGVHHLANASHEDPSNTPSSIPPDEHPSLAATSSDHSSDLTSVAKDVAPKNETASDKLSDGTPSDPPSSPHPDVKRDLENESKEKAGEVDESIRQATINKLHQTNTTELVTTAESNESVDNKVKPSENDISTTETVQMDEGRVEQLEKQSTISYAVLFVMISLSSSTSFDEAKAIQDTLETILDSLKAENTTLEKKPFSAQVIKSFNNVLIFLVPHFNIKNTSFKKQRTKYLSSWRSTRCKKVSQWRRRLAGNALAPGPLACWNSIKEKRQYFNKPIDRLPGRRENLPRAIERLPLGRSDERPIAIFASQNDIKSSQEKTAQSQIPLVLFI</sequence>
<feature type="compositionally biased region" description="Polar residues" evidence="1">
    <location>
        <begin position="283"/>
        <end position="294"/>
    </location>
</feature>
<feature type="signal peptide" evidence="2">
    <location>
        <begin position="1"/>
        <end position="19"/>
    </location>
</feature>
<evidence type="ECO:0000313" key="4">
    <source>
        <dbReference type="Proteomes" id="UP000267096"/>
    </source>
</evidence>
<reference evidence="5" key="1">
    <citation type="submission" date="2017-02" db="UniProtKB">
        <authorList>
            <consortium name="WormBaseParasite"/>
        </authorList>
    </citation>
    <scope>IDENTIFICATION</scope>
</reference>
<dbReference type="OrthoDB" id="10676471at2759"/>
<reference evidence="3 4" key="2">
    <citation type="submission" date="2018-11" db="EMBL/GenBank/DDBJ databases">
        <authorList>
            <consortium name="Pathogen Informatics"/>
        </authorList>
    </citation>
    <scope>NUCLEOTIDE SEQUENCE [LARGE SCALE GENOMIC DNA]</scope>
</reference>
<feature type="compositionally biased region" description="Basic and acidic residues" evidence="1">
    <location>
        <begin position="325"/>
        <end position="346"/>
    </location>
</feature>
<gene>
    <name evidence="3" type="ORF">ASIM_LOCUS13442</name>
</gene>
<keyword evidence="2" id="KW-0732">Signal</keyword>
<feature type="compositionally biased region" description="Polar residues" evidence="1">
    <location>
        <begin position="347"/>
        <end position="371"/>
    </location>
</feature>
<feature type="compositionally biased region" description="Basic and acidic residues" evidence="1">
    <location>
        <begin position="190"/>
        <end position="199"/>
    </location>
</feature>
<dbReference type="Proteomes" id="UP000267096">
    <property type="component" value="Unassembled WGS sequence"/>
</dbReference>
<feature type="chain" id="PRO_5043121132" evidence="2">
    <location>
        <begin position="20"/>
        <end position="584"/>
    </location>
</feature>
<accession>A0A0M3JZR4</accession>
<name>A0A0M3JZR4_ANISI</name>
<dbReference type="AlphaFoldDB" id="A0A0M3JZR4"/>
<evidence type="ECO:0000313" key="3">
    <source>
        <dbReference type="EMBL" id="VDK49710.1"/>
    </source>
</evidence>
<dbReference type="EMBL" id="UYRR01031393">
    <property type="protein sequence ID" value="VDK49710.1"/>
    <property type="molecule type" value="Genomic_DNA"/>
</dbReference>
<dbReference type="WBParaSite" id="ASIM_0001401401-mRNA-1">
    <property type="protein sequence ID" value="ASIM_0001401401-mRNA-1"/>
    <property type="gene ID" value="ASIM_0001401401"/>
</dbReference>
<feature type="compositionally biased region" description="Basic and acidic residues" evidence="1">
    <location>
        <begin position="300"/>
        <end position="312"/>
    </location>
</feature>
<keyword evidence="4" id="KW-1185">Reference proteome</keyword>
<evidence type="ECO:0000256" key="2">
    <source>
        <dbReference type="SAM" id="SignalP"/>
    </source>
</evidence>
<evidence type="ECO:0000256" key="1">
    <source>
        <dbReference type="SAM" id="MobiDB-lite"/>
    </source>
</evidence>
<organism evidence="5">
    <name type="scientific">Anisakis simplex</name>
    <name type="common">Herring worm</name>
    <dbReference type="NCBI Taxonomy" id="6269"/>
    <lineage>
        <taxon>Eukaryota</taxon>
        <taxon>Metazoa</taxon>
        <taxon>Ecdysozoa</taxon>
        <taxon>Nematoda</taxon>
        <taxon>Chromadorea</taxon>
        <taxon>Rhabditida</taxon>
        <taxon>Spirurina</taxon>
        <taxon>Ascaridomorpha</taxon>
        <taxon>Ascaridoidea</taxon>
        <taxon>Anisakidae</taxon>
        <taxon>Anisakis</taxon>
        <taxon>Anisakis simplex complex</taxon>
    </lineage>
</organism>
<feature type="compositionally biased region" description="Pro residues" evidence="1">
    <location>
        <begin position="205"/>
        <end position="224"/>
    </location>
</feature>
<feature type="region of interest" description="Disordered" evidence="1">
    <location>
        <begin position="190"/>
        <end position="381"/>
    </location>
</feature>
<protein>
    <submittedName>
        <fullName evidence="5">Poly(A)-specific ribonuclease</fullName>
    </submittedName>
</protein>